<evidence type="ECO:0000313" key="1">
    <source>
        <dbReference type="EMBL" id="PVX43538.1"/>
    </source>
</evidence>
<sequence length="113" mass="13641">MKTTTIQFAVPMWNIEKMTGYKPLTTFWSDFSIAEKFGTEAVKDTFKRAFEEWKDNYKFLTELVMVLNHKIWQWYEENEELARIYNAIWEKADSYGCENLKGEELDYFYSTLD</sequence>
<gene>
    <name evidence="1" type="ORF">C7379_1455</name>
</gene>
<reference evidence="1 2" key="1">
    <citation type="submission" date="2018-05" db="EMBL/GenBank/DDBJ databases">
        <title>Genomic Encyclopedia of Type Strains, Phase IV (KMG-IV): sequencing the most valuable type-strain genomes for metagenomic binning, comparative biology and taxonomic classification.</title>
        <authorList>
            <person name="Goeker M."/>
        </authorList>
    </citation>
    <scope>NUCLEOTIDE SEQUENCE [LARGE SCALE GENOMIC DNA]</scope>
    <source>
        <strain evidence="1 2">DSM 100333</strain>
    </source>
</reference>
<evidence type="ECO:0000313" key="2">
    <source>
        <dbReference type="Proteomes" id="UP000245870"/>
    </source>
</evidence>
<keyword evidence="2" id="KW-1185">Reference proteome</keyword>
<name>A0A2U0TJ29_9BACT</name>
<proteinExistence type="predicted"/>
<comment type="caution">
    <text evidence="1">The sequence shown here is derived from an EMBL/GenBank/DDBJ whole genome shotgun (WGS) entry which is preliminary data.</text>
</comment>
<dbReference type="EMBL" id="QENY01000045">
    <property type="protein sequence ID" value="PVX43538.1"/>
    <property type="molecule type" value="Genomic_DNA"/>
</dbReference>
<protein>
    <submittedName>
        <fullName evidence="1">Uncharacterized protein</fullName>
    </submittedName>
</protein>
<dbReference type="AlphaFoldDB" id="A0A2U0TJ29"/>
<organism evidence="1 2">
    <name type="scientific">Hallella colorans</name>
    <dbReference type="NCBI Taxonomy" id="1703337"/>
    <lineage>
        <taxon>Bacteria</taxon>
        <taxon>Pseudomonadati</taxon>
        <taxon>Bacteroidota</taxon>
        <taxon>Bacteroidia</taxon>
        <taxon>Bacteroidales</taxon>
        <taxon>Prevotellaceae</taxon>
        <taxon>Hallella</taxon>
    </lineage>
</organism>
<dbReference type="Proteomes" id="UP000245870">
    <property type="component" value="Unassembled WGS sequence"/>
</dbReference>
<accession>A0A2U0TJ29</accession>